<dbReference type="GO" id="GO:0016491">
    <property type="term" value="F:oxidoreductase activity"/>
    <property type="evidence" value="ECO:0007669"/>
    <property type="project" value="InterPro"/>
</dbReference>
<accession>A0A7D9ED42</accession>
<organism evidence="3 4">
    <name type="scientific">Paramuricea clavata</name>
    <name type="common">Red gorgonian</name>
    <name type="synonym">Violescent sea-whip</name>
    <dbReference type="NCBI Taxonomy" id="317549"/>
    <lineage>
        <taxon>Eukaryota</taxon>
        <taxon>Metazoa</taxon>
        <taxon>Cnidaria</taxon>
        <taxon>Anthozoa</taxon>
        <taxon>Octocorallia</taxon>
        <taxon>Malacalcyonacea</taxon>
        <taxon>Plexauridae</taxon>
        <taxon>Paramuricea</taxon>
    </lineage>
</organism>
<reference evidence="3" key="1">
    <citation type="submission" date="2020-04" db="EMBL/GenBank/DDBJ databases">
        <authorList>
            <person name="Alioto T."/>
            <person name="Alioto T."/>
            <person name="Gomez Garrido J."/>
        </authorList>
    </citation>
    <scope>NUCLEOTIDE SEQUENCE</scope>
    <source>
        <strain evidence="3">A484AB</strain>
    </source>
</reference>
<dbReference type="EMBL" id="CACRXK020005451">
    <property type="protein sequence ID" value="CAB4006231.1"/>
    <property type="molecule type" value="Genomic_DNA"/>
</dbReference>
<dbReference type="SUPFAM" id="SSF48056">
    <property type="entry name" value="Di-copper centre-containing domain"/>
    <property type="match status" value="1"/>
</dbReference>
<keyword evidence="1" id="KW-0479">Metal-binding</keyword>
<comment type="caution">
    <text evidence="3">The sequence shown here is derived from an EMBL/GenBank/DDBJ whole genome shotgun (WGS) entry which is preliminary data.</text>
</comment>
<evidence type="ECO:0000313" key="3">
    <source>
        <dbReference type="EMBL" id="CAB4006231.1"/>
    </source>
</evidence>
<dbReference type="Gene3D" id="1.10.1280.10">
    <property type="entry name" value="Di-copper center containing domain from catechol oxidase"/>
    <property type="match status" value="1"/>
</dbReference>
<dbReference type="InterPro" id="IPR050316">
    <property type="entry name" value="Tyrosinase/Hemocyanin"/>
</dbReference>
<evidence type="ECO:0000256" key="1">
    <source>
        <dbReference type="ARBA" id="ARBA00022723"/>
    </source>
</evidence>
<evidence type="ECO:0000313" key="4">
    <source>
        <dbReference type="Proteomes" id="UP001152795"/>
    </source>
</evidence>
<keyword evidence="4" id="KW-1185">Reference proteome</keyword>
<dbReference type="OrthoDB" id="6132182at2759"/>
<gene>
    <name evidence="3" type="ORF">PACLA_8A066694</name>
</gene>
<dbReference type="GO" id="GO:0046872">
    <property type="term" value="F:metal ion binding"/>
    <property type="evidence" value="ECO:0007669"/>
    <property type="project" value="UniProtKB-KW"/>
</dbReference>
<name>A0A7D9ED42_PARCT</name>
<proteinExistence type="predicted"/>
<dbReference type="PANTHER" id="PTHR11474:SF126">
    <property type="entry name" value="TYROSINASE-LIKE PROTEIN TYR-1-RELATED"/>
    <property type="match status" value="1"/>
</dbReference>
<dbReference type="Pfam" id="PF00264">
    <property type="entry name" value="Tyrosinase"/>
    <property type="match status" value="1"/>
</dbReference>
<dbReference type="AlphaFoldDB" id="A0A7D9ED42"/>
<dbReference type="PROSITE" id="PS00497">
    <property type="entry name" value="TYROSINASE_1"/>
    <property type="match status" value="1"/>
</dbReference>
<evidence type="ECO:0000256" key="2">
    <source>
        <dbReference type="ARBA" id="ARBA00023008"/>
    </source>
</evidence>
<dbReference type="InterPro" id="IPR002227">
    <property type="entry name" value="Tyrosinase_Cu-bd"/>
</dbReference>
<dbReference type="Proteomes" id="UP001152795">
    <property type="component" value="Unassembled WGS sequence"/>
</dbReference>
<sequence length="357" mass="41536">MKNCYRVRGEFTHIPKKERLRYLQAVLAISTQAQYKKRYEALLEIHRKYFRTPIHKAPNFLPWHRWFLLQYENLLREVDCKVTVPYWDWSLVAADPFNSDFWNDAYGFGGNGIGFPPCVRTGLFGVLNNWTIPYGGCLQRNFIPTQGVIPNVVAVFQTLAKNLTSFSDFELMLRVNLHDVVHFAIGAVMIGENSAAAPEFFPVHSFVDKTWDEWQAKGNLYRFHKSYLAQNYTMPGTSVMSADFLNNEALPECVKVKYAQPTLGNWEGLIKDLKRMAERNPNELQNLPRMSMAKINEKTFEAFHVTKEERQRARRLERDIETKYPIDKTQLVGMEKMIGIRAVDIKYMMDKDKTISV</sequence>
<dbReference type="InterPro" id="IPR008922">
    <property type="entry name" value="Di-copper_centre_dom_sf"/>
</dbReference>
<protein>
    <submittedName>
        <fullName evidence="3">Tyrosinase-like isoform X2</fullName>
    </submittedName>
</protein>
<dbReference type="PANTHER" id="PTHR11474">
    <property type="entry name" value="TYROSINASE FAMILY MEMBER"/>
    <property type="match status" value="1"/>
</dbReference>
<dbReference type="PRINTS" id="PR00092">
    <property type="entry name" value="TYROSINASE"/>
</dbReference>
<keyword evidence="2" id="KW-0186">Copper</keyword>